<accession>L8GYP2</accession>
<gene>
    <name evidence="3" type="ORF">ACA1_059430</name>
</gene>
<dbReference type="OMA" id="KHDDAQY"/>
<evidence type="ECO:0000256" key="2">
    <source>
        <dbReference type="SAM" id="Phobius"/>
    </source>
</evidence>
<feature type="transmembrane region" description="Helical" evidence="2">
    <location>
        <begin position="396"/>
        <end position="415"/>
    </location>
</feature>
<dbReference type="SMART" id="SM00671">
    <property type="entry name" value="SEL1"/>
    <property type="match status" value="7"/>
</dbReference>
<sequence>MEKKAKSRKGKKKGAAAGGAKKSAELSSIDKDTVIEPGTKYNIDLRKKPADPDRKPAPLKPGASKEAHEQFLIGCAYCTGEQGRPKDYALAVECFRKAAALGDANAQYSLGSMYYGGLGVERDIEQATVWLGKAAGQGHAEAKRHLKEMRRAGREVVDGWLTAAAKGDATAQYNLGQMYEVGEGVAQSDKQAAAWYAKAAAQGHTDAQYDLGVMYQKGLGVAEDWARAAEWYRKAADQGHANAQYLLARLLEVGHGQSVAKNEAEAAEWYRRAVDQADDVRAMNNLGSMYATGRGVALDHTEAAALFRRAAEQGDHPSAQFNLGVALASGQGVAQDDAEALRWFGKAAAQGHAGAQAILKLERDAFGGPQEKEGQSTVVKPTSSTSTSTNEVARPWWVGIAPVVVLCLVVLWMLWG</sequence>
<dbReference type="SUPFAM" id="SSF81901">
    <property type="entry name" value="HCP-like"/>
    <property type="match status" value="3"/>
</dbReference>
<feature type="compositionally biased region" description="Basic and acidic residues" evidence="1">
    <location>
        <begin position="22"/>
        <end position="34"/>
    </location>
</feature>
<feature type="compositionally biased region" description="Basic and acidic residues" evidence="1">
    <location>
        <begin position="43"/>
        <end position="56"/>
    </location>
</feature>
<proteinExistence type="predicted"/>
<dbReference type="EMBL" id="KB007974">
    <property type="protein sequence ID" value="ELR17236.1"/>
    <property type="molecule type" value="Genomic_DNA"/>
</dbReference>
<evidence type="ECO:0000313" key="3">
    <source>
        <dbReference type="EMBL" id="ELR17236.1"/>
    </source>
</evidence>
<dbReference type="VEuPathDB" id="AmoebaDB:ACA1_059430"/>
<keyword evidence="2" id="KW-0472">Membrane</keyword>
<keyword evidence="4" id="KW-1185">Reference proteome</keyword>
<dbReference type="AlphaFoldDB" id="L8GYP2"/>
<dbReference type="RefSeq" id="XP_004339249.1">
    <property type="nucleotide sequence ID" value="XM_004339201.1"/>
</dbReference>
<name>L8GYP2_ACACF</name>
<organism evidence="3 4">
    <name type="scientific">Acanthamoeba castellanii (strain ATCC 30010 / Neff)</name>
    <dbReference type="NCBI Taxonomy" id="1257118"/>
    <lineage>
        <taxon>Eukaryota</taxon>
        <taxon>Amoebozoa</taxon>
        <taxon>Discosea</taxon>
        <taxon>Longamoebia</taxon>
        <taxon>Centramoebida</taxon>
        <taxon>Acanthamoebidae</taxon>
        <taxon>Acanthamoeba</taxon>
    </lineage>
</organism>
<dbReference type="InterPro" id="IPR052945">
    <property type="entry name" value="Mitotic_Regulator"/>
</dbReference>
<dbReference type="OrthoDB" id="2384430at2759"/>
<evidence type="ECO:0000256" key="1">
    <source>
        <dbReference type="SAM" id="MobiDB-lite"/>
    </source>
</evidence>
<dbReference type="STRING" id="1257118.L8GYP2"/>
<feature type="region of interest" description="Disordered" evidence="1">
    <location>
        <begin position="368"/>
        <end position="389"/>
    </location>
</feature>
<feature type="region of interest" description="Disordered" evidence="1">
    <location>
        <begin position="1"/>
        <end position="65"/>
    </location>
</feature>
<dbReference type="Proteomes" id="UP000011083">
    <property type="component" value="Unassembled WGS sequence"/>
</dbReference>
<dbReference type="InterPro" id="IPR011990">
    <property type="entry name" value="TPR-like_helical_dom_sf"/>
</dbReference>
<dbReference type="PANTHER" id="PTHR43628:SF1">
    <property type="entry name" value="CHITIN SYNTHASE REGULATORY FACTOR 2-RELATED"/>
    <property type="match status" value="1"/>
</dbReference>
<reference evidence="3 4" key="1">
    <citation type="journal article" date="2013" name="Genome Biol.">
        <title>Genome of Acanthamoeba castellanii highlights extensive lateral gene transfer and early evolution of tyrosine kinase signaling.</title>
        <authorList>
            <person name="Clarke M."/>
            <person name="Lohan A.J."/>
            <person name="Liu B."/>
            <person name="Lagkouvardos I."/>
            <person name="Roy S."/>
            <person name="Zafar N."/>
            <person name="Bertelli C."/>
            <person name="Schilde C."/>
            <person name="Kianianmomeni A."/>
            <person name="Burglin T.R."/>
            <person name="Frech C."/>
            <person name="Turcotte B."/>
            <person name="Kopec K.O."/>
            <person name="Synnott J.M."/>
            <person name="Choo C."/>
            <person name="Paponov I."/>
            <person name="Finkler A."/>
            <person name="Soon Heng Tan C."/>
            <person name="Hutchins A.P."/>
            <person name="Weinmeier T."/>
            <person name="Rattei T."/>
            <person name="Chu J.S."/>
            <person name="Gimenez G."/>
            <person name="Irimia M."/>
            <person name="Rigden D.J."/>
            <person name="Fitzpatrick D.A."/>
            <person name="Lorenzo-Morales J."/>
            <person name="Bateman A."/>
            <person name="Chiu C.H."/>
            <person name="Tang P."/>
            <person name="Hegemann P."/>
            <person name="Fromm H."/>
            <person name="Raoult D."/>
            <person name="Greub G."/>
            <person name="Miranda-Saavedra D."/>
            <person name="Chen N."/>
            <person name="Nash P."/>
            <person name="Ginger M.L."/>
            <person name="Horn M."/>
            <person name="Schaap P."/>
            <person name="Caler L."/>
            <person name="Loftus B."/>
        </authorList>
    </citation>
    <scope>NUCLEOTIDE SEQUENCE [LARGE SCALE GENOMIC DNA]</scope>
    <source>
        <strain evidence="3 4">Neff</strain>
    </source>
</reference>
<keyword evidence="2" id="KW-0812">Transmembrane</keyword>
<feature type="compositionally biased region" description="Basic residues" evidence="1">
    <location>
        <begin position="1"/>
        <end position="14"/>
    </location>
</feature>
<evidence type="ECO:0000313" key="4">
    <source>
        <dbReference type="Proteomes" id="UP000011083"/>
    </source>
</evidence>
<keyword evidence="2" id="KW-1133">Transmembrane helix</keyword>
<protein>
    <submittedName>
        <fullName evidence="3">Sel1 domain containing protein</fullName>
    </submittedName>
</protein>
<dbReference type="PANTHER" id="PTHR43628">
    <property type="entry name" value="ACTIVATOR OF C KINASE PROTEIN 1-RELATED"/>
    <property type="match status" value="1"/>
</dbReference>
<dbReference type="Pfam" id="PF08238">
    <property type="entry name" value="Sel1"/>
    <property type="match status" value="7"/>
</dbReference>
<dbReference type="InterPro" id="IPR006597">
    <property type="entry name" value="Sel1-like"/>
</dbReference>
<dbReference type="Gene3D" id="1.25.40.10">
    <property type="entry name" value="Tetratricopeptide repeat domain"/>
    <property type="match status" value="2"/>
</dbReference>
<dbReference type="GeneID" id="14918344"/>
<dbReference type="KEGG" id="acan:ACA1_059430"/>